<feature type="domain" description="CCHC-type" evidence="3">
    <location>
        <begin position="61"/>
        <end position="74"/>
    </location>
</feature>
<feature type="compositionally biased region" description="Basic residues" evidence="2">
    <location>
        <begin position="17"/>
        <end position="30"/>
    </location>
</feature>
<dbReference type="AlphaFoldDB" id="A0A8B6DKR7"/>
<dbReference type="InterPro" id="IPR001878">
    <property type="entry name" value="Znf_CCHC"/>
</dbReference>
<dbReference type="CDD" id="cd00303">
    <property type="entry name" value="retropepsin_like"/>
    <property type="match status" value="1"/>
</dbReference>
<dbReference type="GO" id="GO:0006508">
    <property type="term" value="P:proteolysis"/>
    <property type="evidence" value="ECO:0007669"/>
    <property type="project" value="InterPro"/>
</dbReference>
<accession>A0A8B6DKR7</accession>
<proteinExistence type="predicted"/>
<dbReference type="GO" id="GO:0008270">
    <property type="term" value="F:zinc ion binding"/>
    <property type="evidence" value="ECO:0007669"/>
    <property type="project" value="UniProtKB-KW"/>
</dbReference>
<dbReference type="SUPFAM" id="SSF50630">
    <property type="entry name" value="Acid proteases"/>
    <property type="match status" value="1"/>
</dbReference>
<comment type="caution">
    <text evidence="4">The sequence shown here is derived from an EMBL/GenBank/DDBJ whole genome shotgun (WGS) entry which is preliminary data.</text>
</comment>
<protein>
    <recommendedName>
        <fullName evidence="3">CCHC-type domain-containing protein</fullName>
    </recommendedName>
</protein>
<dbReference type="PROSITE" id="PS00141">
    <property type="entry name" value="ASP_PROTEASE"/>
    <property type="match status" value="1"/>
</dbReference>
<keyword evidence="1" id="KW-0862">Zinc</keyword>
<keyword evidence="1" id="KW-0479">Metal-binding</keyword>
<keyword evidence="1" id="KW-0863">Zinc-finger</keyword>
<dbReference type="InterPro" id="IPR001969">
    <property type="entry name" value="Aspartic_peptidase_AS"/>
</dbReference>
<dbReference type="Gene3D" id="2.40.70.10">
    <property type="entry name" value="Acid Proteases"/>
    <property type="match status" value="1"/>
</dbReference>
<dbReference type="EMBL" id="UYJE01003543">
    <property type="protein sequence ID" value="VDI20162.1"/>
    <property type="molecule type" value="Genomic_DNA"/>
</dbReference>
<feature type="region of interest" description="Disordered" evidence="2">
    <location>
        <begin position="586"/>
        <end position="629"/>
    </location>
</feature>
<feature type="region of interest" description="Disordered" evidence="2">
    <location>
        <begin position="658"/>
        <end position="779"/>
    </location>
</feature>
<feature type="region of interest" description="Disordered" evidence="2">
    <location>
        <begin position="1"/>
        <end position="50"/>
    </location>
</feature>
<name>A0A8B6DKR7_MYTGA</name>
<evidence type="ECO:0000256" key="1">
    <source>
        <dbReference type="PROSITE-ProRule" id="PRU00047"/>
    </source>
</evidence>
<feature type="compositionally biased region" description="Acidic residues" evidence="2">
    <location>
        <begin position="617"/>
        <end position="629"/>
    </location>
</feature>
<feature type="compositionally biased region" description="Polar residues" evidence="2">
    <location>
        <begin position="7"/>
        <end position="16"/>
    </location>
</feature>
<organism evidence="4 5">
    <name type="scientific">Mytilus galloprovincialis</name>
    <name type="common">Mediterranean mussel</name>
    <dbReference type="NCBI Taxonomy" id="29158"/>
    <lineage>
        <taxon>Eukaryota</taxon>
        <taxon>Metazoa</taxon>
        <taxon>Spiralia</taxon>
        <taxon>Lophotrochozoa</taxon>
        <taxon>Mollusca</taxon>
        <taxon>Bivalvia</taxon>
        <taxon>Autobranchia</taxon>
        <taxon>Pteriomorphia</taxon>
        <taxon>Mytilida</taxon>
        <taxon>Mytiloidea</taxon>
        <taxon>Mytilidae</taxon>
        <taxon>Mytilinae</taxon>
        <taxon>Mytilus</taxon>
    </lineage>
</organism>
<dbReference type="GO" id="GO:0004190">
    <property type="term" value="F:aspartic-type endopeptidase activity"/>
    <property type="evidence" value="ECO:0007669"/>
    <property type="project" value="InterPro"/>
</dbReference>
<dbReference type="GO" id="GO:0003676">
    <property type="term" value="F:nucleic acid binding"/>
    <property type="evidence" value="ECO:0007669"/>
    <property type="project" value="InterPro"/>
</dbReference>
<dbReference type="InterPro" id="IPR021109">
    <property type="entry name" value="Peptidase_aspartic_dom_sf"/>
</dbReference>
<dbReference type="SUPFAM" id="SSF57756">
    <property type="entry name" value="Retrovirus zinc finger-like domains"/>
    <property type="match status" value="1"/>
</dbReference>
<sequence>MEPTEYQPDTQQQYGSSRRRRRRRRNRRQRPYWDNDYYQPVQPAYPPTPTSTFQPREPIICYRCGQAGHFAFACCVRLDHSRQAYSYQQINMEDRAFAYQQQPRKDTTGLIGSTSEVTVKINGMKVTALLDTGSTVSTVSEAFYRKYLAEQPIETLNRILNIECADGQSMPYLGYITADLELPGTSSDRQQPCILLVVPDSTYNNTVPLLLGTNVLNTAMDDVKTRFGTRFLQDADLFTPWYITFRCLSLREKELQKRSNRLAIIKCAEGKTVHIQPNKDIVLQGYMDHEIPYHPVCCLLQPTKRAAIPTDLDIAPSLVSYSYKDNRLVPVHISNVTTRTITVSPNAILCEVQPVAVTDIETPDTNNHDVLYDHVQPYLQCLSMSTTTADEPSLPPKSMVNIKTAQKNDKIMKEWLYWVQEHRKPAKHQIERTPWNIWFINNFDKLILEDGILYREINIDQEPVKTANINCKKEPATKYVDAMKQRLKKAYELATRSARTAQERQKSGYDKKVRGAILQPGDRVLVRRVAFEGKHKIADKWEEDPYLVVSQPNNDIPVYVVQRENGEGKKKTLHRNLLLPIGFLPSDEEKRKDPAPVARRKVRQPTRKEPTKSESIEQIDETESDEESEQDYYVIVSEMSPQSNSDNDATSVEVDQTTGTLNATGDGHISVERGQGSGFGGDALPLAETNAGEPTPVVDDGNGTATGHEDEDDTSDMVDGSALTDTSLGAADVPTEAQTKQPTPTPPPQRQRQRRILPTPPRHSPFSPVTRPQRERKPPAYLKDYVTTSKQATTQPDWLMRVNWLLHQAENGRFKGQETELSRTIMKIMESDL</sequence>
<evidence type="ECO:0000256" key="2">
    <source>
        <dbReference type="SAM" id="MobiDB-lite"/>
    </source>
</evidence>
<feature type="compositionally biased region" description="Basic and acidic residues" evidence="2">
    <location>
        <begin position="606"/>
        <end position="615"/>
    </location>
</feature>
<dbReference type="Pfam" id="PF00098">
    <property type="entry name" value="zf-CCHC"/>
    <property type="match status" value="1"/>
</dbReference>
<dbReference type="PROSITE" id="PS50158">
    <property type="entry name" value="ZF_CCHC"/>
    <property type="match status" value="1"/>
</dbReference>
<dbReference type="Proteomes" id="UP000596742">
    <property type="component" value="Unassembled WGS sequence"/>
</dbReference>
<gene>
    <name evidence="4" type="ORF">MGAL_10B068243</name>
</gene>
<evidence type="ECO:0000313" key="5">
    <source>
        <dbReference type="Proteomes" id="UP000596742"/>
    </source>
</evidence>
<evidence type="ECO:0000313" key="4">
    <source>
        <dbReference type="EMBL" id="VDI20162.1"/>
    </source>
</evidence>
<evidence type="ECO:0000259" key="3">
    <source>
        <dbReference type="PROSITE" id="PS50158"/>
    </source>
</evidence>
<reference evidence="4" key="1">
    <citation type="submission" date="2018-11" db="EMBL/GenBank/DDBJ databases">
        <authorList>
            <person name="Alioto T."/>
            <person name="Alioto T."/>
        </authorList>
    </citation>
    <scope>NUCLEOTIDE SEQUENCE</scope>
</reference>
<keyword evidence="5" id="KW-1185">Reference proteome</keyword>
<dbReference type="InterPro" id="IPR036875">
    <property type="entry name" value="Znf_CCHC_sf"/>
</dbReference>